<evidence type="ECO:0000313" key="5">
    <source>
        <dbReference type="EMBL" id="BBZ21004.1"/>
    </source>
</evidence>
<accession>A0A7I7WTZ0</accession>
<evidence type="ECO:0000256" key="4">
    <source>
        <dbReference type="HAMAP-Rule" id="MF_01696"/>
    </source>
</evidence>
<keyword evidence="2 4" id="KW-0378">Hydrolase</keyword>
<evidence type="ECO:0000256" key="3">
    <source>
        <dbReference type="ARBA" id="ARBA00022833"/>
    </source>
</evidence>
<dbReference type="EC" id="3.5.1.103" evidence="4"/>
<dbReference type="KEGG" id="mgad:MGAD_53390"/>
<dbReference type="NCBIfam" id="TIGR03445">
    <property type="entry name" value="mycothiol_MshB"/>
    <property type="match status" value="1"/>
</dbReference>
<reference evidence="5 6" key="1">
    <citation type="journal article" date="2019" name="Emerg. Microbes Infect.">
        <title>Comprehensive subspecies identification of 175 nontuberculous mycobacteria species based on 7547 genomic profiles.</title>
        <authorList>
            <person name="Matsumoto Y."/>
            <person name="Kinjo T."/>
            <person name="Motooka D."/>
            <person name="Nabeya D."/>
            <person name="Jung N."/>
            <person name="Uechi K."/>
            <person name="Horii T."/>
            <person name="Iida T."/>
            <person name="Fujita J."/>
            <person name="Nakamura S."/>
        </authorList>
    </citation>
    <scope>NUCLEOTIDE SEQUENCE [LARGE SCALE GENOMIC DNA]</scope>
    <source>
        <strain evidence="5 6">JCM 12688</strain>
    </source>
</reference>
<evidence type="ECO:0000256" key="1">
    <source>
        <dbReference type="ARBA" id="ARBA00022723"/>
    </source>
</evidence>
<name>A0A7I7WTZ0_MYCGU</name>
<keyword evidence="3 4" id="KW-0862">Zinc</keyword>
<dbReference type="RefSeq" id="WP_163689673.1">
    <property type="nucleotide sequence ID" value="NZ_AP022608.1"/>
</dbReference>
<dbReference type="Pfam" id="PF02585">
    <property type="entry name" value="PIG-L"/>
    <property type="match status" value="1"/>
</dbReference>
<comment type="cofactor">
    <cofactor evidence="4">
        <name>Zn(2+)</name>
        <dbReference type="ChEBI" id="CHEBI:29105"/>
    </cofactor>
    <text evidence="4">Binds 1 zinc ion per subunit.</text>
</comment>
<feature type="binding site" evidence="4">
    <location>
        <position position="15"/>
    </location>
    <ligand>
        <name>Zn(2+)</name>
        <dbReference type="ChEBI" id="CHEBI:29105"/>
    </ligand>
</feature>
<organism evidence="5 6">
    <name type="scientific">Mycolicibacterium gadium</name>
    <name type="common">Mycobacterium gadium</name>
    <dbReference type="NCBI Taxonomy" id="1794"/>
    <lineage>
        <taxon>Bacteria</taxon>
        <taxon>Bacillati</taxon>
        <taxon>Actinomycetota</taxon>
        <taxon>Actinomycetes</taxon>
        <taxon>Mycobacteriales</taxon>
        <taxon>Mycobacteriaceae</taxon>
        <taxon>Mycolicibacterium</taxon>
    </lineage>
</organism>
<evidence type="ECO:0000256" key="2">
    <source>
        <dbReference type="ARBA" id="ARBA00022801"/>
    </source>
</evidence>
<dbReference type="EMBL" id="AP022608">
    <property type="protein sequence ID" value="BBZ21004.1"/>
    <property type="molecule type" value="Genomic_DNA"/>
</dbReference>
<gene>
    <name evidence="4 5" type="primary">mshB</name>
    <name evidence="5" type="ORF">MGAD_53390</name>
</gene>
<dbReference type="PANTHER" id="PTHR12993">
    <property type="entry name" value="N-ACETYLGLUCOSAMINYL-PHOSPHATIDYLINOSITOL DE-N-ACETYLASE-RELATED"/>
    <property type="match status" value="1"/>
</dbReference>
<keyword evidence="1 4" id="KW-0479">Metal-binding</keyword>
<dbReference type="InterPro" id="IPR024078">
    <property type="entry name" value="LmbE-like_dom_sf"/>
</dbReference>
<dbReference type="GO" id="GO:0008270">
    <property type="term" value="F:zinc ion binding"/>
    <property type="evidence" value="ECO:0007669"/>
    <property type="project" value="UniProtKB-UniRule"/>
</dbReference>
<dbReference type="GO" id="GO:0035595">
    <property type="term" value="F:N-acetylglucosaminylinositol deacetylase activity"/>
    <property type="evidence" value="ECO:0007669"/>
    <property type="project" value="UniProtKB-EC"/>
</dbReference>
<comment type="similarity">
    <text evidence="4">Belongs to the MshB deacetylase family.</text>
</comment>
<dbReference type="HAMAP" id="MF_01696">
    <property type="entry name" value="MshB"/>
    <property type="match status" value="1"/>
</dbReference>
<dbReference type="InterPro" id="IPR017810">
    <property type="entry name" value="Mycothiol_biosynthesis_MshB"/>
</dbReference>
<dbReference type="GO" id="GO:0010125">
    <property type="term" value="P:mycothiol biosynthetic process"/>
    <property type="evidence" value="ECO:0007669"/>
    <property type="project" value="UniProtKB-UniRule"/>
</dbReference>
<dbReference type="InterPro" id="IPR003737">
    <property type="entry name" value="GlcNAc_PI_deacetylase-related"/>
</dbReference>
<feature type="binding site" evidence="4">
    <location>
        <position position="12"/>
    </location>
    <ligand>
        <name>Zn(2+)</name>
        <dbReference type="ChEBI" id="CHEBI:29105"/>
    </ligand>
</feature>
<protein>
    <recommendedName>
        <fullName evidence="4">1D-myo-inositol 2-acetamido-2-deoxy-alpha-D-glucopyranoside deacetylase</fullName>
        <shortName evidence="4">GlcNAc-Ins deacetylase</shortName>
        <ecNumber evidence="4">3.5.1.103</ecNumber>
    </recommendedName>
    <alternativeName>
        <fullName evidence="4">N-acetyl-1-D-myo-inositol-2-amino-2-deoxy-alpha-D-glucopyranoside deacetylase</fullName>
    </alternativeName>
</protein>
<proteinExistence type="inferred from homology"/>
<sequence>MESPRLLFVHAHPDDETLTTGATIAHYVARGARVRVVTCTLGEEGEVIGDQWAHLAVDKADQLGGFRIGELTAALQALGVDEPVFLGGAGRWRDSGMEGTPTRHHRRFIDADPAEAVGALVAIIRELRPHVVVTYDPNGGYGHPDHIHTHEVTMAAVAASAGSEYPGEPWTVPKVYWTVLSTTAIAEGLNALEDVPDDWIRVSIDDVSFGHPDEAIDAVIDVPDQLPAKVAALRAHATQVTVAPNDRSLALSNNIALPVGAVEHYILVSGEAGARDHRGWETDLLAGLNLE</sequence>
<dbReference type="PANTHER" id="PTHR12993:SF26">
    <property type="entry name" value="1D-MYO-INOSITOL 2-ACETAMIDO-2-DEOXY-ALPHA-D-GLUCOPYRANOSIDE DEACETYLASE"/>
    <property type="match status" value="1"/>
</dbReference>
<evidence type="ECO:0000313" key="6">
    <source>
        <dbReference type="Proteomes" id="UP000466187"/>
    </source>
</evidence>
<comment type="catalytic activity">
    <reaction evidence="4">
        <text>1D-myo-inositol 2-acetamido-2-deoxy-alpha-D-glucopyranoside + H2O = 1D-myo-inositol 2-amino-2-deoxy-alpha-D-glucopyranoside + acetate</text>
        <dbReference type="Rhea" id="RHEA:26180"/>
        <dbReference type="ChEBI" id="CHEBI:15377"/>
        <dbReference type="ChEBI" id="CHEBI:30089"/>
        <dbReference type="ChEBI" id="CHEBI:52442"/>
        <dbReference type="ChEBI" id="CHEBI:58886"/>
        <dbReference type="EC" id="3.5.1.103"/>
    </reaction>
</comment>
<comment type="function">
    <text evidence="4">Catalyzes the deacetylation of 1D-myo-inositol 2-acetamido-2-deoxy-alpha-D-glucopyranoside (GlcNAc-Ins) in the mycothiol biosynthesis pathway.</text>
</comment>
<dbReference type="Proteomes" id="UP000466187">
    <property type="component" value="Chromosome"/>
</dbReference>
<dbReference type="AlphaFoldDB" id="A0A7I7WTZ0"/>
<dbReference type="SUPFAM" id="SSF102588">
    <property type="entry name" value="LmbE-like"/>
    <property type="match status" value="1"/>
</dbReference>
<dbReference type="Gene3D" id="3.40.50.10320">
    <property type="entry name" value="LmbE-like"/>
    <property type="match status" value="1"/>
</dbReference>
<feature type="binding site" evidence="4">
    <location>
        <position position="146"/>
    </location>
    <ligand>
        <name>Zn(2+)</name>
        <dbReference type="ChEBI" id="CHEBI:29105"/>
    </ligand>
</feature>